<keyword evidence="3" id="KW-1185">Reference proteome</keyword>
<proteinExistence type="predicted"/>
<comment type="caution">
    <text evidence="2">The sequence shown here is derived from an EMBL/GenBank/DDBJ whole genome shotgun (WGS) entry which is preliminary data.</text>
</comment>
<accession>A0A9N9IJR4</accession>
<gene>
    <name evidence="2" type="ORF">FCALED_LOCUS15411</name>
</gene>
<dbReference type="OrthoDB" id="10035668at2759"/>
<feature type="non-terminal residue" evidence="2">
    <location>
        <position position="79"/>
    </location>
</feature>
<feature type="domain" description="DDE-1" evidence="1">
    <location>
        <begin position="16"/>
        <end position="78"/>
    </location>
</feature>
<dbReference type="GO" id="GO:0003676">
    <property type="term" value="F:nucleic acid binding"/>
    <property type="evidence" value="ECO:0007669"/>
    <property type="project" value="InterPro"/>
</dbReference>
<dbReference type="Pfam" id="PF03184">
    <property type="entry name" value="DDE_1"/>
    <property type="match status" value="1"/>
</dbReference>
<name>A0A9N9IJR4_9GLOM</name>
<dbReference type="EMBL" id="CAJVPQ010013940">
    <property type="protein sequence ID" value="CAG8737651.1"/>
    <property type="molecule type" value="Genomic_DNA"/>
</dbReference>
<evidence type="ECO:0000313" key="2">
    <source>
        <dbReference type="EMBL" id="CAG8737651.1"/>
    </source>
</evidence>
<evidence type="ECO:0000313" key="3">
    <source>
        <dbReference type="Proteomes" id="UP000789570"/>
    </source>
</evidence>
<evidence type="ECO:0000259" key="1">
    <source>
        <dbReference type="Pfam" id="PF03184"/>
    </source>
</evidence>
<dbReference type="AlphaFoldDB" id="A0A9N9IJR4"/>
<sequence>KQIPKNLPSGIIVLMHPKEWMDESEMKTWFDKVWRKRPGGNRINKQRFLLVMDSFEGHKTDAIKKIAFDKNTDLAIIPN</sequence>
<organism evidence="2 3">
    <name type="scientific">Funneliformis caledonium</name>
    <dbReference type="NCBI Taxonomy" id="1117310"/>
    <lineage>
        <taxon>Eukaryota</taxon>
        <taxon>Fungi</taxon>
        <taxon>Fungi incertae sedis</taxon>
        <taxon>Mucoromycota</taxon>
        <taxon>Glomeromycotina</taxon>
        <taxon>Glomeromycetes</taxon>
        <taxon>Glomerales</taxon>
        <taxon>Glomeraceae</taxon>
        <taxon>Funneliformis</taxon>
    </lineage>
</organism>
<dbReference type="InterPro" id="IPR004875">
    <property type="entry name" value="DDE_SF_endonuclease_dom"/>
</dbReference>
<reference evidence="2" key="1">
    <citation type="submission" date="2021-06" db="EMBL/GenBank/DDBJ databases">
        <authorList>
            <person name="Kallberg Y."/>
            <person name="Tangrot J."/>
            <person name="Rosling A."/>
        </authorList>
    </citation>
    <scope>NUCLEOTIDE SEQUENCE</scope>
    <source>
        <strain evidence="2">UK204</strain>
    </source>
</reference>
<protein>
    <submittedName>
        <fullName evidence="2">6971_t:CDS:1</fullName>
    </submittedName>
</protein>
<feature type="non-terminal residue" evidence="2">
    <location>
        <position position="1"/>
    </location>
</feature>
<dbReference type="Proteomes" id="UP000789570">
    <property type="component" value="Unassembled WGS sequence"/>
</dbReference>